<accession>A0A6J4T9I8</accession>
<dbReference type="AlphaFoldDB" id="A0A6J4T9I8"/>
<evidence type="ECO:0000313" key="1">
    <source>
        <dbReference type="EMBL" id="CAA9517006.1"/>
    </source>
</evidence>
<name>A0A6J4T9I8_9ACTN</name>
<organism evidence="1">
    <name type="scientific">uncultured Solirubrobacteraceae bacterium</name>
    <dbReference type="NCBI Taxonomy" id="1162706"/>
    <lineage>
        <taxon>Bacteria</taxon>
        <taxon>Bacillati</taxon>
        <taxon>Actinomycetota</taxon>
        <taxon>Thermoleophilia</taxon>
        <taxon>Solirubrobacterales</taxon>
        <taxon>Solirubrobacteraceae</taxon>
        <taxon>environmental samples</taxon>
    </lineage>
</organism>
<gene>
    <name evidence="1" type="ORF">AVDCRST_MAG85-2675</name>
</gene>
<proteinExistence type="predicted"/>
<sequence>MALSSAKNSAGSNQSRTWFVSISFANHSEIAAAPIGATTIQKTNLSIEGWCPIRVEVLRFAYGTEASGFESSRARCFTSDLGWAGAPATRRPKV</sequence>
<protein>
    <submittedName>
        <fullName evidence="1">Uncharacterized protein</fullName>
    </submittedName>
</protein>
<reference evidence="1" key="1">
    <citation type="submission" date="2020-02" db="EMBL/GenBank/DDBJ databases">
        <authorList>
            <person name="Meier V. D."/>
        </authorList>
    </citation>
    <scope>NUCLEOTIDE SEQUENCE</scope>
    <source>
        <strain evidence="1">AVDCRST_MAG85</strain>
    </source>
</reference>
<dbReference type="EMBL" id="CADCVT010000291">
    <property type="protein sequence ID" value="CAA9517006.1"/>
    <property type="molecule type" value="Genomic_DNA"/>
</dbReference>